<accession>A0ABU3N3R9</accession>
<gene>
    <name evidence="2" type="ORF">MZO42_04380</name>
</gene>
<protein>
    <submittedName>
        <fullName evidence="2">Uncharacterized protein</fullName>
    </submittedName>
</protein>
<sequence length="225" mass="24701">MRHLLFLPLLCAAAPAFAQVEELDQIEPGKSEWQAELLGSYGGTDDHQIELITGVTDQLVLGVQAEFEGRRLEGWGPVALYRFSDPEEKPVGLAGEVQIEIDRGGHLGEAELRGIVERQTRAWWLQANVMLRYQRDEGERGTNVAYATSVQHALGDKAWLGIEASGRALRLGGSPEAAPQGEHYAGPSLTLELAEEKLELGAAWLQRLSGEGPNSEPRVFVQFTF</sequence>
<name>A0ABU3N3R9_9SPHN</name>
<reference evidence="2" key="1">
    <citation type="submission" date="2022-04" db="EMBL/GenBank/DDBJ databases">
        <title>Tomato heritable bacteria conferring resistance against bacterial wilt.</title>
        <authorList>
            <person name="Yin J."/>
        </authorList>
    </citation>
    <scope>NUCLEOTIDE SEQUENCE</scope>
    <source>
        <strain evidence="2">Cra20</strain>
    </source>
</reference>
<keyword evidence="1" id="KW-0732">Signal</keyword>
<evidence type="ECO:0000256" key="1">
    <source>
        <dbReference type="SAM" id="SignalP"/>
    </source>
</evidence>
<evidence type="ECO:0000313" key="2">
    <source>
        <dbReference type="EMBL" id="MDT8757925.1"/>
    </source>
</evidence>
<comment type="caution">
    <text evidence="2">The sequence shown here is derived from an EMBL/GenBank/DDBJ whole genome shotgun (WGS) entry which is preliminary data.</text>
</comment>
<dbReference type="EMBL" id="JALMLT010000001">
    <property type="protein sequence ID" value="MDT8757925.1"/>
    <property type="molecule type" value="Genomic_DNA"/>
</dbReference>
<feature type="chain" id="PRO_5045096449" evidence="1">
    <location>
        <begin position="19"/>
        <end position="225"/>
    </location>
</feature>
<proteinExistence type="predicted"/>
<organism evidence="2">
    <name type="scientific">Sphingomonas psychrotolerans</name>
    <dbReference type="NCBI Taxonomy" id="1327635"/>
    <lineage>
        <taxon>Bacteria</taxon>
        <taxon>Pseudomonadati</taxon>
        <taxon>Pseudomonadota</taxon>
        <taxon>Alphaproteobacteria</taxon>
        <taxon>Sphingomonadales</taxon>
        <taxon>Sphingomonadaceae</taxon>
        <taxon>Sphingomonas</taxon>
    </lineage>
</organism>
<feature type="signal peptide" evidence="1">
    <location>
        <begin position="1"/>
        <end position="18"/>
    </location>
</feature>